<feature type="short sequence motif" description="Di-leucine internalization motif" evidence="32">
    <location>
        <begin position="849"/>
        <end position="850"/>
    </location>
</feature>
<dbReference type="GO" id="GO:0020002">
    <property type="term" value="C:host cell plasma membrane"/>
    <property type="evidence" value="ECO:0007669"/>
    <property type="project" value="UniProtKB-SubCell"/>
</dbReference>
<dbReference type="CDD" id="cd09909">
    <property type="entry name" value="HIV-1-like_HR1-HR2"/>
    <property type="match status" value="1"/>
</dbReference>
<dbReference type="InterPro" id="IPR000777">
    <property type="entry name" value="HIV1_Gp120"/>
</dbReference>
<evidence type="ECO:0000256" key="24">
    <source>
        <dbReference type="ARBA" id="ARBA00023054"/>
    </source>
</evidence>
<evidence type="ECO:0000256" key="23">
    <source>
        <dbReference type="ARBA" id="ARBA00023046"/>
    </source>
</evidence>
<evidence type="ECO:0000256" key="18">
    <source>
        <dbReference type="ARBA" id="ARBA00022844"/>
    </source>
</evidence>
<evidence type="ECO:0000256" key="34">
    <source>
        <dbReference type="SAM" id="MobiDB-lite"/>
    </source>
</evidence>
<keyword evidence="10 32" id="KW-1165">Clathrin-mediated endocytosis of virus by host</keyword>
<dbReference type="GO" id="GO:0044175">
    <property type="term" value="C:host cell endosome membrane"/>
    <property type="evidence" value="ECO:0007669"/>
    <property type="project" value="UniProtKB-SubCell"/>
</dbReference>
<comment type="subcellular location">
    <subcellularLocation>
        <location evidence="3">Host cell membrane</location>
        <topology evidence="3">Peripheral membrane protein</topology>
    </subcellularLocation>
    <subcellularLocation>
        <location evidence="1">Host cell membrane</location>
        <topology evidence="1">Single-pass type I membrane protein</topology>
    </subcellularLocation>
    <subcellularLocation>
        <location evidence="2">Host endosome membrane</location>
        <topology evidence="2">Peripheral membrane protein</topology>
    </subcellularLocation>
    <subcellularLocation>
        <location evidence="5">Host endosome membrane</location>
        <topology evidence="5">Single-pass type I membrane protein</topology>
    </subcellularLocation>
    <subcellularLocation>
        <location evidence="6">Virion membrane</location>
        <topology evidence="6">Peripheral membrane protein</topology>
    </subcellularLocation>
    <subcellularLocation>
        <location evidence="4">Virion membrane</location>
        <topology evidence="4">Single-pass type I membrane protein</topology>
    </subcellularLocation>
</comment>
<keyword evidence="29 32" id="KW-0899">Viral immunoevasion</keyword>
<keyword evidence="21 32" id="KW-1164">Virus endocytosis by host</keyword>
<dbReference type="Gene3D" id="1.20.5.490">
    <property type="entry name" value="Single helix bin"/>
    <property type="match status" value="1"/>
</dbReference>
<dbReference type="InterPro" id="IPR036377">
    <property type="entry name" value="Gp120_core_sf"/>
</dbReference>
<comment type="PTM">
    <text evidence="32">Highly glycosylated by host. The high number of glycan on the protein is reffered to as 'glycan shield' because it contributes to hide protein sequence from adaptive immune system.</text>
</comment>
<keyword evidence="18 32" id="KW-0946">Virion</keyword>
<keyword evidence="8 32" id="KW-1170">Fusion of virus membrane with host endosomal membrane</keyword>
<keyword evidence="15 32" id="KW-0053">Apoptosis</keyword>
<comment type="function">
    <text evidence="32">Surface protein gp120: Attaches the virus to the host lymphoid cell by binding to the primary receptor CD4. This interaction induces a structural rearrangement creating a high affinity binding site for a chemokine coreceptor like CXCR4 and/or CCR5. Acts as a ligand for CD209/DC-SIGN and CLEC4M/DC-SIGNR, which are respectively found on dendritic cells (DCs), and on endothelial cells of liver sinusoids and lymph node sinuses. These interactions allow capture of viral particles at mucosal surfaces by these cells and subsequent transmission to permissive cells. HIV subverts the migration properties of dendritic cells to gain access to CD4+ T-cells in lymph nodes. Virus transmission to permissive T-cells occurs either in trans (without DCs infection, through viral capture and transmission), or in cis (following DCs productive infection, through the usual CD4-gp120 interaction), thereby inducing a robust infection. In trans infection, bound virions remain infectious over days and it is proposed that they are not degraded, but protected in non-lysosomal acidic organelles within the DCs close to the cell membrane thus contributing to the viral infectious potential during DCs' migration from the periphery to the lymphoid tissues. On arrival at lymphoid tissues, intact virions recycle back to DCs' cell surface allowing virus transmission to CD4+ T-cells.</text>
</comment>
<feature type="coiled-coil region" evidence="32">
    <location>
        <begin position="620"/>
        <end position="654"/>
    </location>
</feature>
<evidence type="ECO:0000256" key="26">
    <source>
        <dbReference type="ARBA" id="ARBA00023139"/>
    </source>
</evidence>
<comment type="miscellaneous">
    <text evidence="32">Inhibitors targeting HIV-1 viral envelope proteins are used as antiretroviral drugs. Attachment of virions to the cell surface via non-specific interactions and CD4 binding can be blocked by inhibitors that include cyanovirin-N, cyclotriazadisulfonamide analogs, PRO 2000, TNX 355 and PRO 542. In addition, BMS 806 can block CD4-induced conformational changes. Env interactions with the coreceptor molecules can be targeted by CCR5 antagonists including SCH-D, maraviroc (UK 427857) and aplaviroc (GW 873140), and the CXCR4 antagonist AMD 070. Fusion of viral and cellular membranes can be inhibited by peptides such as enfuvirtide and tifuvirtide (T 1249). Resistance to inhibitors associated with mutations in Env are observed. Most of the time, single mutations confer only a modest reduction in drug susceptibility. Combination of several mutations is usually required to develop a high-level drug resistance.</text>
</comment>
<evidence type="ECO:0000256" key="12">
    <source>
        <dbReference type="ARBA" id="ARBA00022595"/>
    </source>
</evidence>
<name>I7AB58_HV1</name>
<dbReference type="FunFam" id="1.20.5.490:FF:000001">
    <property type="entry name" value="Envelope glycoprotein gp160"/>
    <property type="match status" value="1"/>
</dbReference>
<feature type="region of interest" description="Disordered" evidence="34">
    <location>
        <begin position="706"/>
        <end position="727"/>
    </location>
</feature>
<dbReference type="Gene3D" id="2.170.40.20">
    <property type="entry name" value="Human immunodeficiency virus 1, Gp160, envelope glycoprotein"/>
    <property type="match status" value="2"/>
</dbReference>
<keyword evidence="20 32" id="KW-0261">Viral envelope protein</keyword>
<dbReference type="GO" id="GO:0019062">
    <property type="term" value="P:virion attachment to host cell"/>
    <property type="evidence" value="ECO:0007669"/>
    <property type="project" value="UniProtKB-UniRule"/>
</dbReference>
<evidence type="ECO:0000256" key="9">
    <source>
        <dbReference type="ARBA" id="ARBA00022511"/>
    </source>
</evidence>
<dbReference type="InterPro" id="IPR000328">
    <property type="entry name" value="GP41-like"/>
</dbReference>
<evidence type="ECO:0000256" key="3">
    <source>
        <dbReference type="ARBA" id="ARBA00004505"/>
    </source>
</evidence>
<evidence type="ECO:0000256" key="27">
    <source>
        <dbReference type="ARBA" id="ARBA00023157"/>
    </source>
</evidence>
<keyword evidence="9 32" id="KW-1032">Host cell membrane</keyword>
<dbReference type="HAMAP" id="MF_04083">
    <property type="entry name" value="HIV_ENV"/>
    <property type="match status" value="1"/>
</dbReference>
<comment type="subunit">
    <text evidence="32">The mature envelope protein (Env) consists of a homotrimer of non-covalently associated gp120-gp41 heterodimers. The resulting complex protrudes from the virus surface as a spike. There seems to be as few as 10 spikes on the average virion. Surface protein gp120 interacts with host CD4, CCR5 and CXCR4. Gp120 also interacts with the C-type lectins CD209/DC-SIGN and CLEC4M/DC-SIGNR (collectively referred to as DC-SIGN(R)). Gp120 and gp41 interact with GalCer. Gp120 interacts with host ITGA4/ITGB7 complex; on CD4+ T-cells, this interaction results in rapid activation of integrin ITGAL/LFA-1, which facilitates efficient cell-to-cell spreading of HIV-1. Gp120 interacts with cell-associated heparan sulfate; this interaction increases virus infectivity on permissive cells and may be involved in infection of CD4- cells.</text>
</comment>
<feature type="lipid moiety-binding region" description="S-palmitoyl cysteine; by host" evidence="32">
    <location>
        <position position="751"/>
    </location>
</feature>
<keyword evidence="27 32" id="KW-1015">Disulfide bond</keyword>
<keyword evidence="31 32" id="KW-1160">Virus entry into host cell</keyword>
<feature type="disulfide bond" evidence="32">
    <location>
        <begin position="224"/>
        <end position="235"/>
    </location>
</feature>
<evidence type="ECO:0000256" key="25">
    <source>
        <dbReference type="ARBA" id="ARBA00023136"/>
    </source>
</evidence>
<dbReference type="SUPFAM" id="SSF58069">
    <property type="entry name" value="Virus ectodomain"/>
    <property type="match status" value="1"/>
</dbReference>
<accession>I7AB58</accession>
<feature type="region of interest" description="Immunosuppression" evidence="32">
    <location>
        <begin position="561"/>
        <end position="579"/>
    </location>
</feature>
<keyword evidence="16 32" id="KW-0732">Signal</keyword>
<evidence type="ECO:0000256" key="29">
    <source>
        <dbReference type="ARBA" id="ARBA00023280"/>
    </source>
</evidence>
<organism evidence="37">
    <name type="scientific">Human immunodeficiency virus type 1</name>
    <name type="common">HIV-1</name>
    <dbReference type="NCBI Taxonomy" id="11676"/>
    <lineage>
        <taxon>Viruses</taxon>
        <taxon>Riboviria</taxon>
        <taxon>Pararnavirae</taxon>
        <taxon>Artverviricota</taxon>
        <taxon>Revtraviricetes</taxon>
        <taxon>Ortervirales</taxon>
        <taxon>Retroviridae</taxon>
        <taxon>Orthoretrovirinae</taxon>
        <taxon>Lentivirus</taxon>
        <taxon>Lentivirus humimdef1</taxon>
    </lineage>
</organism>
<dbReference type="Pfam" id="PF00517">
    <property type="entry name" value="GP41"/>
    <property type="match status" value="1"/>
</dbReference>
<feature type="transmembrane region" description="Helical" evidence="33">
    <location>
        <begin position="665"/>
        <end position="692"/>
    </location>
</feature>
<evidence type="ECO:0000256" key="6">
    <source>
        <dbReference type="ARBA" id="ARBA00004650"/>
    </source>
</evidence>
<evidence type="ECO:0000256" key="4">
    <source>
        <dbReference type="ARBA" id="ARBA00004563"/>
    </source>
</evidence>
<keyword evidence="7 32" id="KW-1168">Fusion of virus membrane with host membrane</keyword>
<feature type="domain" description="Human immunodeficiency virus 1 envelope glycoprotein Gp120" evidence="35">
    <location>
        <begin position="141"/>
        <end position="499"/>
    </location>
</feature>
<dbReference type="GO" id="GO:0016020">
    <property type="term" value="C:membrane"/>
    <property type="evidence" value="ECO:0007669"/>
    <property type="project" value="UniProtKB-UniRule"/>
</dbReference>
<evidence type="ECO:0000256" key="32">
    <source>
        <dbReference type="HAMAP-Rule" id="MF_04083"/>
    </source>
</evidence>
<evidence type="ECO:0000256" key="16">
    <source>
        <dbReference type="ARBA" id="ARBA00022729"/>
    </source>
</evidence>
<keyword evidence="25 32" id="KW-0472">Membrane</keyword>
<keyword evidence="19 32" id="KW-1043">Host membrane</keyword>
<evidence type="ECO:0000256" key="10">
    <source>
        <dbReference type="ARBA" id="ARBA00022570"/>
    </source>
</evidence>
<comment type="domain">
    <text evidence="32">The CD4-binding region is targeted by the antibody b12.</text>
</comment>
<evidence type="ECO:0000256" key="22">
    <source>
        <dbReference type="ARBA" id="ARBA00022989"/>
    </source>
</evidence>
<dbReference type="FunFam" id="1.10.287.210:FF:000001">
    <property type="entry name" value="Envelope glycoprotein gp160"/>
    <property type="match status" value="1"/>
</dbReference>
<keyword evidence="26 32" id="KW-0564">Palmitate</keyword>
<comment type="subcellular location">
    <molecule>Transmembrane protein gp41</molecule>
    <subcellularLocation>
        <location evidence="32">Virion membrane</location>
        <topology evidence="32">Single-pass type I membrane protein</topology>
    </subcellularLocation>
    <subcellularLocation>
        <location evidence="32">Host cell membrane</location>
        <topology evidence="32">Single-pass type I membrane protein</topology>
    </subcellularLocation>
    <subcellularLocation>
        <location evidence="32">Host endosome membrane</location>
        <topology evidence="32">Single-pass type I membrane protein</topology>
    </subcellularLocation>
    <text evidence="32">It is probably concentrated at the site of budding and incorporated into the virions possibly by contacts between the cytoplasmic tail of Env and the N-terminus of Gag.</text>
</comment>
<comment type="PTM">
    <text evidence="32">Specific enzymatic cleavages in vivo yield mature proteins. Envelope glycoproteins are synthesized as a inactive precursor that is heavily N-glycosylated and processed likely by host cell furin in the Golgi to yield the mature SU and TM proteins. The cleavage site between SU and TM requires the minimal sequence [KR]-X-[KR]-R. About 2 of the 9 disulfide bonds of gp41 are reduced by P4HB/PDI, following binding to CD4 receptor.</text>
</comment>
<keyword evidence="30 32" id="KW-0449">Lipoprotein</keyword>
<dbReference type="SUPFAM" id="SSF56502">
    <property type="entry name" value="gp120 core"/>
    <property type="match status" value="2"/>
</dbReference>
<dbReference type="GO" id="GO:0019031">
    <property type="term" value="C:viral envelope"/>
    <property type="evidence" value="ECO:0007669"/>
    <property type="project" value="UniProtKB-KW"/>
</dbReference>
<keyword evidence="13 32" id="KW-0165">Cleavage on pair of basic residues</keyword>
<comment type="miscellaneous">
    <text evidence="32">HIV-1 lineages are divided in three main groups, M (for Major), O (for Outlier), and N (for New, or Non-M, Non-O). The vast majority of strains found worldwide belong to the group M. Group O seems to be endemic to and largely confined to Cameroon and neighboring countries in West Central Africa, where these viruses represent a small minority of HIV-1 strains. The group N is represented by a limited number of isolates from Cameroonian persons. The group M is further subdivided in 9 clades or subtypes (A to D, F to H, J and K).</text>
</comment>
<dbReference type="GO" id="GO:0052031">
    <property type="term" value="P:symbiont-mediated perturbation of host defense response"/>
    <property type="evidence" value="ECO:0007669"/>
    <property type="project" value="UniProtKB-UniRule"/>
</dbReference>
<dbReference type="InterPro" id="IPR037527">
    <property type="entry name" value="Gp160"/>
</dbReference>
<keyword evidence="23 32" id="KW-1039">Host endosome</keyword>
<evidence type="ECO:0000256" key="19">
    <source>
        <dbReference type="ARBA" id="ARBA00022870"/>
    </source>
</evidence>
<comment type="function">
    <text evidence="32">Envelope glycoprotein gp160: Oligomerizes in the host endoplasmic reticulum into predominantly trimers. In a second time, gp160 transits in the host Golgi, where glycosylation is completed. The precursor is then proteolytically cleaved in the trans-Golgi and thereby activated by cellular furin or furin-like proteases to produce gp120 and gp41.</text>
</comment>
<keyword evidence="28 32" id="KW-0325">Glycoprotein</keyword>
<evidence type="ECO:0000256" key="17">
    <source>
        <dbReference type="ARBA" id="ARBA00022804"/>
    </source>
</evidence>
<keyword evidence="11 32" id="KW-0945">Host-virus interaction</keyword>
<evidence type="ECO:0000256" key="21">
    <source>
        <dbReference type="ARBA" id="ARBA00022890"/>
    </source>
</evidence>
<evidence type="ECO:0000256" key="15">
    <source>
        <dbReference type="ARBA" id="ARBA00022703"/>
    </source>
</evidence>
<feature type="lipid moiety-binding region" description="S-palmitoyl cysteine; by host" evidence="32">
    <location>
        <position position="831"/>
    </location>
</feature>
<keyword evidence="14 32" id="KW-0812">Transmembrane</keyword>
<feature type="topological domain" description="Cytoplasmic" evidence="32">
    <location>
        <begin position="693"/>
        <end position="850"/>
    </location>
</feature>
<dbReference type="GO" id="GO:1903911">
    <property type="term" value="P:positive regulation of receptor clustering"/>
    <property type="evidence" value="ECO:0007669"/>
    <property type="project" value="UniProtKB-UniRule"/>
</dbReference>
<feature type="short sequence motif" description="YXXL motif; contains endocytosis signal" evidence="32">
    <location>
        <begin position="699"/>
        <end position="702"/>
    </location>
</feature>
<sequence>MRVRGILKNCQLWWIWGILGFWIMSCNVLGNLWVTVYYGVPVWKEAKTTLFCASDAKAYEKEVHNVWATHACVPTDPNPQEIVLENVTEDFNMWKNDMVDQMHEDIINLWDQSLKPCVKLTPLCVTLNCTDVNVTSTTDGNNGTRDMKECYFNTTTELRDKKRKESAIFYRLDIVPLNESDSNSSEYRLINCNTSTITQACPKISFDPIPIHYCAPAGYAILKCNNKTFNGTGPCNNVSTVQCTHGIKPVVSTQLLLNGSLAEEEIIVRFENLTNNAKSIIVHLNESVGITCTRPGNNTRKSIRIGPGQVFYATGDIIGDIRKAHCNISGSEWNKTLQRVGKKLAEHFPNKTIRFAPHSGGDPEITTHSFNCGGEFFYCNTSNLFNSTYNSTYNDTGNSTSNITLQCRIKQIINMWQEVGRAMYAPPIAGNITCISNITGLILTRDGGKNASNETFRPGGGDMRDNWRSELYKYKVVEIRPLGIAPTGAKRRVVEREKRAAIGAMILGFLGTAGSTMGAASIALTVQTRQLLSGIVQQQSNLLRAIEAQQHMLQLTVWGIKQLQARVLAIERYLQDQQLLGLWGCSGKLVCTTAVYWNSSWSNKSLGDIWDNMTWMQWDREISNYTHTIYQLLEESQIQQEQNEKDLLALDKWSSLWNWFNISNWLWYIRIFIMIVGGLIGLRIVFAVLSIVNRVRQGYSPLSFQTLTPNPRELDRPGRIEEGGGEQDKDRSIRLVSGFLAIAWDDLRSLCLFIYHRLRDFILIAARAVELLGHSSLRGLQRGWEALKYLGSLVQYWGLELKKSAISLLDTTAIVVAEGTDRIIEFIQRICRAILNIPRRIRQGFEAALL</sequence>
<comment type="function">
    <text evidence="32">Transmembrane protein gp41: Acts as a class I viral fusion protein. Under the current model, the protein has at least 3 conformational states: pre-fusion native state, pre-hairpin intermediate state, and post-fusion hairpin state. During fusion of viral and target intracellular membranes, the coiled coil regions (heptad repeats) assume a trimer-of-hairpins structure, positioning the fusion peptide in close proximity to the C-terminal region of the ectodomain. The formation of this structure appears to drive apposition and subsequent fusion of viral and target cell membranes. Complete fusion occurs in host cell endosomes and is dynamin-dependent, however some lipid transfer might occur at the plasma membrane. The virus undergoes clathrin-dependent internalization long before endosomal fusion, thus minimizing the surface exposure of conserved viral epitopes during fusion and reducing the efficacy of inhibitors targeting these epitopes. Membranes fusion leads to delivery of the nucleocapsid into the cytoplasm.</text>
</comment>
<gene>
    <name evidence="32 37" type="primary">env</name>
</gene>
<protein>
    <recommendedName>
        <fullName evidence="32">Envelope glycoprotein gp160</fullName>
    </recommendedName>
    <alternativeName>
        <fullName evidence="32">Env polyprotein</fullName>
    </alternativeName>
    <component>
        <recommendedName>
            <fullName evidence="32">Surface protein gp120</fullName>
            <shortName evidence="32">SU</shortName>
        </recommendedName>
        <alternativeName>
            <fullName evidence="32">Glycoprotein 120</fullName>
            <shortName evidence="32">gp120</shortName>
        </alternativeName>
    </component>
    <component>
        <recommendedName>
            <fullName evidence="32">Transmembrane protein gp41</fullName>
            <shortName evidence="32">TM</shortName>
        </recommendedName>
        <alternativeName>
            <fullName evidence="32">Glycoprotein 41</fullName>
            <shortName evidence="32">gp41</shortName>
        </alternativeName>
    </component>
</protein>
<feature type="disulfide bond" evidence="32">
    <location>
        <begin position="52"/>
        <end position="72"/>
    </location>
</feature>
<evidence type="ECO:0000256" key="5">
    <source>
        <dbReference type="ARBA" id="ARBA00004578"/>
    </source>
</evidence>
<evidence type="ECO:0000256" key="31">
    <source>
        <dbReference type="ARBA" id="ARBA00023296"/>
    </source>
</evidence>
<evidence type="ECO:0000256" key="2">
    <source>
        <dbReference type="ARBA" id="ARBA00004433"/>
    </source>
</evidence>
<feature type="domain" description="Human immunodeficiency virus 1 envelope glycoprotein Gp120" evidence="35">
    <location>
        <begin position="32"/>
        <end position="139"/>
    </location>
</feature>
<dbReference type="GO" id="GO:0005198">
    <property type="term" value="F:structural molecule activity"/>
    <property type="evidence" value="ECO:0007669"/>
    <property type="project" value="UniProtKB-UniRule"/>
</dbReference>
<comment type="similarity">
    <text evidence="32">Belongs to the HIV-1 env protein family.</text>
</comment>
<dbReference type="FunFam" id="2.170.40.20:FF:000003">
    <property type="entry name" value="Envelope glycoprotein gp160"/>
    <property type="match status" value="1"/>
</dbReference>
<proteinExistence type="inferred from homology"/>
<evidence type="ECO:0000256" key="13">
    <source>
        <dbReference type="ARBA" id="ARBA00022685"/>
    </source>
</evidence>
<dbReference type="EMBL" id="JX239403">
    <property type="protein sequence ID" value="AFN81890.1"/>
    <property type="molecule type" value="Genomic_DNA"/>
</dbReference>
<comment type="domain">
    <text evidence="32 33">The 17 amino acids long immunosuppressive region is present in many retroviral envelope proteins. Synthetic peptides derived from this relatively conserved sequence inhibit immune function in vitro and in vivo.</text>
</comment>
<evidence type="ECO:0000256" key="7">
    <source>
        <dbReference type="ARBA" id="ARBA00022506"/>
    </source>
</evidence>
<comment type="caution">
    <text evidence="32 33">Lacks conserved residue(s) required for the propagation of feature annotation.</text>
</comment>
<reference evidence="37" key="1">
    <citation type="journal article" date="2012" name="Retrovirology">
        <title>HIV-1 subtype C superinfected individuals mount low autologous neutralizing antibody responses prior to intrasubtype superinfection.</title>
        <authorList>
            <person name="Basu D."/>
            <person name="Kraft C.S."/>
            <person name="Murphy M.K."/>
            <person name="Campbell P.J."/>
            <person name="Yu T."/>
            <person name="Hraber P.T."/>
            <person name="Irene C."/>
            <person name="Pinter A."/>
            <person name="Chomba E."/>
            <person name="Mulenga J."/>
            <person name="Kilembe W."/>
            <person name="Allen S.A."/>
            <person name="Derdeyn C.A."/>
            <person name="Hunter E."/>
        </authorList>
    </citation>
    <scope>NUCLEOTIDE SEQUENCE</scope>
    <source>
        <strain evidence="37">ZM282M_15AUG06_PL2</strain>
    </source>
</reference>
<dbReference type="GO" id="GO:0055036">
    <property type="term" value="C:virion membrane"/>
    <property type="evidence" value="ECO:0007669"/>
    <property type="project" value="UniProtKB-SubCell"/>
</dbReference>
<feature type="chain" id="PRO_5023330398" description="Envelope glycoprotein gp160" evidence="32">
    <location>
        <begin position="31"/>
        <end position="850"/>
    </location>
</feature>
<feature type="domain" description="Retroviral envelope protein GP41-like" evidence="36">
    <location>
        <begin position="517"/>
        <end position="708"/>
    </location>
</feature>
<comment type="PTM">
    <text evidence="32">Palmitoylation of the transmembrane protein and of Env polyprotein (prior to its proteolytic cleavage) is essential for their association with host cell membrane lipid rafts. Palmitoylation is therefore required for envelope trafficking to classical lipid rafts, but not for viral replication.</text>
</comment>
<evidence type="ECO:0000313" key="37">
    <source>
        <dbReference type="EMBL" id="AFN81890.1"/>
    </source>
</evidence>
<evidence type="ECO:0000256" key="1">
    <source>
        <dbReference type="ARBA" id="ARBA00004402"/>
    </source>
</evidence>
<keyword evidence="24 32" id="KW-0175">Coiled coil</keyword>
<feature type="disulfide bond" evidence="32">
    <location>
        <begin position="214"/>
        <end position="243"/>
    </location>
</feature>
<dbReference type="PROSITE" id="PS51257">
    <property type="entry name" value="PROKAR_LIPOPROTEIN"/>
    <property type="match status" value="1"/>
</dbReference>
<comment type="domain">
    <text evidence="32">The YXXL motif is involved in determining the exact site of viral release at the surface of infected mononuclear cells and promotes endocytosis. YXXL and di-leucine endocytosis motifs interact directly or indirectly with the clathrin adapter complexes, opperate independently, and their activities are not additive.</text>
</comment>
<dbReference type="GO" id="GO:0019082">
    <property type="term" value="P:viral protein processing"/>
    <property type="evidence" value="ECO:0007669"/>
    <property type="project" value="UniProtKB-UniRule"/>
</dbReference>
<dbReference type="Gene3D" id="1.10.287.210">
    <property type="match status" value="1"/>
</dbReference>
<feature type="transmembrane region" description="Helical" evidence="33">
    <location>
        <begin position="12"/>
        <end position="40"/>
    </location>
</feature>
<feature type="region of interest" description="CD4-binding loop" evidence="32">
    <location>
        <begin position="358"/>
        <end position="368"/>
    </location>
</feature>
<feature type="transmembrane region" description="Helical" evidence="33">
    <location>
        <begin position="500"/>
        <end position="524"/>
    </location>
</feature>
<feature type="site" description="Cleavage; by host furin" evidence="32">
    <location>
        <begin position="499"/>
        <end position="500"/>
    </location>
</feature>
<keyword evidence="12 32" id="KW-1162">Viral penetration into host cytoplasm</keyword>
<evidence type="ECO:0000259" key="35">
    <source>
        <dbReference type="Pfam" id="PF00516"/>
    </source>
</evidence>
<evidence type="ECO:0000256" key="20">
    <source>
        <dbReference type="ARBA" id="ARBA00022879"/>
    </source>
</evidence>
<evidence type="ECO:0000256" key="14">
    <source>
        <dbReference type="ARBA" id="ARBA00022692"/>
    </source>
</evidence>
<organismHost>
    <name type="scientific">Homo sapiens</name>
    <name type="common">Human</name>
    <dbReference type="NCBI Taxonomy" id="9606"/>
</organismHost>
<dbReference type="GO" id="GO:1903908">
    <property type="term" value="P:positive regulation of plasma membrane raft polarization"/>
    <property type="evidence" value="ECO:0007669"/>
    <property type="project" value="UniProtKB-UniRule"/>
</dbReference>
<feature type="disulfide bond" evidence="32">
    <location>
        <begin position="585"/>
        <end position="591"/>
    </location>
</feature>
<evidence type="ECO:0000256" key="30">
    <source>
        <dbReference type="ARBA" id="ARBA00023288"/>
    </source>
</evidence>
<dbReference type="GO" id="GO:0075512">
    <property type="term" value="P:clathrin-dependent endocytosis of virus by host cell"/>
    <property type="evidence" value="ECO:0007669"/>
    <property type="project" value="UniProtKB-UniRule"/>
</dbReference>
<dbReference type="GO" id="GO:0019064">
    <property type="term" value="P:fusion of virus membrane with host plasma membrane"/>
    <property type="evidence" value="ECO:0007669"/>
    <property type="project" value="UniProtKB-UniRule"/>
</dbReference>
<evidence type="ECO:0000256" key="8">
    <source>
        <dbReference type="ARBA" id="ARBA00022510"/>
    </source>
</evidence>
<evidence type="ECO:0000256" key="28">
    <source>
        <dbReference type="ARBA" id="ARBA00023180"/>
    </source>
</evidence>
<comment type="domain">
    <text evidence="32">Some of the most genetically diverse regions of the viral genome are present in Env. They are called variable regions 1 through 5 (V1 through V5). Coreceptor usage of gp120 is determined mainly by the primary structure of the third variable region (V3) in the outer domain of gp120. The sequence of V3 determines which coreceptor, CCR5 and/or CXCR4 (corresponding to R5/macrophage, X4/T cell and R5X4/T cell and macrophage tropism), is used to trigger the fusion potential of the Env complex, and hence which cells the virus can infect. Binding to CCR5 involves a region adjacent in addition to V3.</text>
</comment>
<evidence type="ECO:0000256" key="11">
    <source>
        <dbReference type="ARBA" id="ARBA00022581"/>
    </source>
</evidence>
<comment type="subcellular location">
    <molecule>Surface protein gp120</molecule>
    <subcellularLocation>
        <location evidence="32">Virion membrane</location>
        <topology evidence="32">Peripheral membrane protein</topology>
    </subcellularLocation>
    <subcellularLocation>
        <location evidence="32">Host cell membrane</location>
        <topology evidence="32">Peripheral membrane protein</topology>
    </subcellularLocation>
    <subcellularLocation>
        <location evidence="32">Host endosome membrane</location>
        <topology evidence="32">Single-pass type I membrane protein</topology>
    </subcellularLocation>
    <text evidence="32">The surface protein is not anchored to the viral envelope, but associates with the extravirion surface through its binding to TM. It is probably concentrated at the site of budding and incorporated into the virions possibly by contacts between the cytoplasmic tail of Env and the N-terminus of Gag.</text>
</comment>
<dbReference type="GO" id="GO:0039654">
    <property type="term" value="P:fusion of virus membrane with host endosome membrane"/>
    <property type="evidence" value="ECO:0007669"/>
    <property type="project" value="UniProtKB-UniRule"/>
</dbReference>
<evidence type="ECO:0000256" key="33">
    <source>
        <dbReference type="RuleBase" id="RU363095"/>
    </source>
</evidence>
<comment type="domain">
    <text evidence="32">The membrane proximal external region (MPER) present in gp41 is a tryptophan-rich region recognized by the antibodies 2F5, Z13, and 4E10. MPER seems to play a role in fusion.</text>
</comment>
<keyword evidence="17 32" id="KW-1161">Viral attachment to host cell</keyword>
<feature type="compositionally biased region" description="Basic and acidic residues" evidence="34">
    <location>
        <begin position="712"/>
        <end position="727"/>
    </location>
</feature>
<evidence type="ECO:0000259" key="36">
    <source>
        <dbReference type="Pfam" id="PF00517"/>
    </source>
</evidence>
<keyword evidence="22 32" id="KW-1133">Transmembrane helix</keyword>
<dbReference type="Pfam" id="PF00516">
    <property type="entry name" value="GP120"/>
    <property type="match status" value="2"/>
</dbReference>
<dbReference type="FunFam" id="2.170.40.20:FF:000002">
    <property type="entry name" value="Envelope glycoprotein gp160"/>
    <property type="match status" value="1"/>
</dbReference>
<feature type="chain" id="PRO_5023330399" description="Transmembrane protein gp41" evidence="32">
    <location>
        <begin position="500"/>
        <end position="850"/>
    </location>
</feature>
<feature type="region of interest" description="MPER; binding to GalCer" evidence="32">
    <location>
        <begin position="649"/>
        <end position="670"/>
    </location>
</feature>